<feature type="region of interest" description="Disordered" evidence="19">
    <location>
        <begin position="1"/>
        <end position="35"/>
    </location>
</feature>
<protein>
    <recommendedName>
        <fullName evidence="5">ATP-dependent DNA helicase II subunit 1</fullName>
        <ecNumber evidence="4">3.6.4.12</ecNumber>
    </recommendedName>
    <alternativeName>
        <fullName evidence="17">ATP-dependent DNA helicase II subunit Ku70</fullName>
    </alternativeName>
</protein>
<keyword evidence="16" id="KW-0539">Nucleus</keyword>
<dbReference type="GO" id="GO:0003678">
    <property type="term" value="F:DNA helicase activity"/>
    <property type="evidence" value="ECO:0007669"/>
    <property type="project" value="UniProtKB-EC"/>
</dbReference>
<evidence type="ECO:0000256" key="6">
    <source>
        <dbReference type="ARBA" id="ARBA00022454"/>
    </source>
</evidence>
<dbReference type="InterPro" id="IPR006164">
    <property type="entry name" value="DNA_bd_Ku70/Ku80"/>
</dbReference>
<dbReference type="InterPro" id="IPR036465">
    <property type="entry name" value="vWFA_dom_sf"/>
</dbReference>
<dbReference type="GO" id="GO:0006303">
    <property type="term" value="P:double-strand break repair via nonhomologous end joining"/>
    <property type="evidence" value="ECO:0007669"/>
    <property type="project" value="InterPro"/>
</dbReference>
<dbReference type="Pfam" id="PF03730">
    <property type="entry name" value="Ku_C"/>
    <property type="match status" value="1"/>
</dbReference>
<evidence type="ECO:0000256" key="19">
    <source>
        <dbReference type="SAM" id="MobiDB-lite"/>
    </source>
</evidence>
<evidence type="ECO:0000259" key="20">
    <source>
        <dbReference type="SMART" id="SM00559"/>
    </source>
</evidence>
<dbReference type="GO" id="GO:0000781">
    <property type="term" value="C:chromosome, telomeric region"/>
    <property type="evidence" value="ECO:0007669"/>
    <property type="project" value="UniProtKB-SubCell"/>
</dbReference>
<evidence type="ECO:0000256" key="4">
    <source>
        <dbReference type="ARBA" id="ARBA00012551"/>
    </source>
</evidence>
<evidence type="ECO:0000256" key="8">
    <source>
        <dbReference type="ARBA" id="ARBA00022763"/>
    </source>
</evidence>
<evidence type="ECO:0000256" key="15">
    <source>
        <dbReference type="ARBA" id="ARBA00023204"/>
    </source>
</evidence>
<dbReference type="InterPro" id="IPR006165">
    <property type="entry name" value="Ku70"/>
</dbReference>
<keyword evidence="15" id="KW-0234">DNA repair</keyword>
<dbReference type="AlphaFoldDB" id="A0A8H3TVZ1"/>
<comment type="subcellular location">
    <subcellularLocation>
        <location evidence="2">Chromosome</location>
        <location evidence="2">Telomere</location>
    </subcellularLocation>
    <subcellularLocation>
        <location evidence="1">Nucleus</location>
    </subcellularLocation>
</comment>
<accession>A0A8H3TVZ1</accession>
<dbReference type="InterPro" id="IPR005161">
    <property type="entry name" value="Ku_N"/>
</dbReference>
<evidence type="ECO:0000256" key="2">
    <source>
        <dbReference type="ARBA" id="ARBA00004574"/>
    </source>
</evidence>
<dbReference type="GO" id="GO:0016787">
    <property type="term" value="F:hydrolase activity"/>
    <property type="evidence" value="ECO:0007669"/>
    <property type="project" value="UniProtKB-KW"/>
</dbReference>
<feature type="compositionally biased region" description="Polar residues" evidence="19">
    <location>
        <begin position="1"/>
        <end position="25"/>
    </location>
</feature>
<keyword evidence="13" id="KW-0238">DNA-binding</keyword>
<gene>
    <name evidence="21" type="ORF">NliqN6_3601</name>
</gene>
<keyword evidence="8" id="KW-0227">DNA damage</keyword>
<dbReference type="EMBL" id="BLZA01000021">
    <property type="protein sequence ID" value="GHJ87199.1"/>
    <property type="molecule type" value="Genomic_DNA"/>
</dbReference>
<dbReference type="FunFam" id="2.40.290.10:FF:000001">
    <property type="entry name" value="X-ray repair cross complementing 6"/>
    <property type="match status" value="1"/>
</dbReference>
<dbReference type="InterPro" id="IPR005160">
    <property type="entry name" value="Ku_C"/>
</dbReference>
<dbReference type="PANTHER" id="PTHR12604:SF2">
    <property type="entry name" value="X-RAY REPAIR CROSS-COMPLEMENTING PROTEIN 6"/>
    <property type="match status" value="1"/>
</dbReference>
<dbReference type="GO" id="GO:0006310">
    <property type="term" value="P:DNA recombination"/>
    <property type="evidence" value="ECO:0007669"/>
    <property type="project" value="UniProtKB-KW"/>
</dbReference>
<dbReference type="SUPFAM" id="SSF53300">
    <property type="entry name" value="vWA-like"/>
    <property type="match status" value="1"/>
</dbReference>
<evidence type="ECO:0000256" key="13">
    <source>
        <dbReference type="ARBA" id="ARBA00023125"/>
    </source>
</evidence>
<dbReference type="Gene3D" id="2.40.290.10">
    <property type="match status" value="2"/>
</dbReference>
<evidence type="ECO:0000256" key="1">
    <source>
        <dbReference type="ARBA" id="ARBA00004123"/>
    </source>
</evidence>
<keyword evidence="7" id="KW-0547">Nucleotide-binding</keyword>
<keyword evidence="9" id="KW-0378">Hydrolase</keyword>
<evidence type="ECO:0000256" key="10">
    <source>
        <dbReference type="ARBA" id="ARBA00022806"/>
    </source>
</evidence>
<comment type="similarity">
    <text evidence="3">Belongs to the ku70 family.</text>
</comment>
<dbReference type="GO" id="GO:0003690">
    <property type="term" value="F:double-stranded DNA binding"/>
    <property type="evidence" value="ECO:0007669"/>
    <property type="project" value="TreeGrafter"/>
</dbReference>
<keyword evidence="12" id="KW-0779">Telomere</keyword>
<dbReference type="Proteomes" id="UP000620104">
    <property type="component" value="Unassembled WGS sequence"/>
</dbReference>
<evidence type="ECO:0000256" key="18">
    <source>
        <dbReference type="PIRSR" id="PIRSR003033-1"/>
    </source>
</evidence>
<evidence type="ECO:0000256" key="5">
    <source>
        <dbReference type="ARBA" id="ARBA00021796"/>
    </source>
</evidence>
<dbReference type="OrthoDB" id="761538at2759"/>
<evidence type="ECO:0000256" key="9">
    <source>
        <dbReference type="ARBA" id="ARBA00022801"/>
    </source>
</evidence>
<evidence type="ECO:0000313" key="21">
    <source>
        <dbReference type="EMBL" id="GHJ87199.1"/>
    </source>
</evidence>
<dbReference type="GO" id="GO:0042162">
    <property type="term" value="F:telomeric DNA binding"/>
    <property type="evidence" value="ECO:0007669"/>
    <property type="project" value="InterPro"/>
</dbReference>
<feature type="active site" description="Schiff-base intermediate with DNA; for 5'-deoxyribose-5-phosphate lyase activity" evidence="18">
    <location>
        <position position="45"/>
    </location>
</feature>
<dbReference type="GO" id="GO:0000723">
    <property type="term" value="P:telomere maintenance"/>
    <property type="evidence" value="ECO:0007669"/>
    <property type="project" value="InterPro"/>
</dbReference>
<feature type="domain" description="Ku" evidence="20">
    <location>
        <begin position="398"/>
        <end position="600"/>
    </location>
</feature>
<dbReference type="SMART" id="SM00559">
    <property type="entry name" value="Ku78"/>
    <property type="match status" value="1"/>
</dbReference>
<dbReference type="Pfam" id="PF02735">
    <property type="entry name" value="Ku"/>
    <property type="match status" value="1"/>
</dbReference>
<keyword evidence="11" id="KW-0067">ATP-binding</keyword>
<dbReference type="Gene3D" id="3.40.50.410">
    <property type="entry name" value="von Willebrand factor, type A domain"/>
    <property type="match status" value="1"/>
</dbReference>
<dbReference type="GO" id="GO:0005524">
    <property type="term" value="F:ATP binding"/>
    <property type="evidence" value="ECO:0007669"/>
    <property type="project" value="UniProtKB-KW"/>
</dbReference>
<keyword evidence="6" id="KW-0158">Chromosome</keyword>
<feature type="compositionally biased region" description="Polar residues" evidence="19">
    <location>
        <begin position="687"/>
        <end position="696"/>
    </location>
</feature>
<evidence type="ECO:0000256" key="7">
    <source>
        <dbReference type="ARBA" id="ARBA00022741"/>
    </source>
</evidence>
<feature type="region of interest" description="Disordered" evidence="19">
    <location>
        <begin position="687"/>
        <end position="711"/>
    </location>
</feature>
<dbReference type="PIRSF" id="PIRSF003033">
    <property type="entry name" value="Ku70"/>
    <property type="match status" value="1"/>
</dbReference>
<reference evidence="21" key="1">
    <citation type="submission" date="2020-07" db="EMBL/GenBank/DDBJ databases">
        <title>Draft Genome Sequence of a Deep-Sea Yeast, Naganishia (Cryptococcus) liquefaciens strain N6.</title>
        <authorList>
            <person name="Han Y.W."/>
            <person name="Kajitani R."/>
            <person name="Morimoto H."/>
            <person name="Parhat M."/>
            <person name="Tsubouchi H."/>
            <person name="Bakenova O."/>
            <person name="Ogata M."/>
            <person name="Argunhan B."/>
            <person name="Aoki R."/>
            <person name="Kajiwara S."/>
            <person name="Itoh T."/>
            <person name="Iwasaki H."/>
        </authorList>
    </citation>
    <scope>NUCLEOTIDE SEQUENCE</scope>
    <source>
        <strain evidence="21">N6</strain>
    </source>
</reference>
<evidence type="ECO:0000256" key="14">
    <source>
        <dbReference type="ARBA" id="ARBA00023172"/>
    </source>
</evidence>
<evidence type="ECO:0000313" key="22">
    <source>
        <dbReference type="Proteomes" id="UP000620104"/>
    </source>
</evidence>
<dbReference type="InterPro" id="IPR016194">
    <property type="entry name" value="SPOC-like_C_dom_sf"/>
</dbReference>
<keyword evidence="14" id="KW-0233">DNA recombination</keyword>
<evidence type="ECO:0000256" key="12">
    <source>
        <dbReference type="ARBA" id="ARBA00022895"/>
    </source>
</evidence>
<dbReference type="Pfam" id="PF03731">
    <property type="entry name" value="Ku_N"/>
    <property type="match status" value="1"/>
</dbReference>
<dbReference type="InterPro" id="IPR047087">
    <property type="entry name" value="KU70_core_dom"/>
</dbReference>
<keyword evidence="22" id="KW-1185">Reference proteome</keyword>
<evidence type="ECO:0000256" key="16">
    <source>
        <dbReference type="ARBA" id="ARBA00023242"/>
    </source>
</evidence>
<evidence type="ECO:0000256" key="3">
    <source>
        <dbReference type="ARBA" id="ARBA00005240"/>
    </source>
</evidence>
<keyword evidence="10" id="KW-0347">Helicase</keyword>
<sequence length="763" mass="86240">MSQAKTQGVSFHPSQLTGKATSLNPGNEWKDFTEDDDDLDENQFKFVVKDHVLFCIDASSSMQEPLPDYMFKGEEFTKSLDTDIASTVIGKGKTPLHIALEVVHAYEKAKALVAPQDSVGVLFYNVDHDTQPPTLANGERSETFRRGTVLYQPLRQVNVEEIKRVRALLQEANIQLGEQSEDESGRSQPNILGETFKPMNPDEILDIADVFECCNHVFRDAGTKLSGTKRVFLVTNNDRPEIQVENHDLRIDPRRPARTRFIDLNNLGVSVDPFFISKPEEEFEQDYYWNDILMREIEDEDEPHGLEIRERTRAAASSDGFHKLIDLMDEKAQRSGLRRVIFKIPLKFGGKDGDIQIGIQGYSLISTAVKPAYRLYDLSGRVAREVKTKTEYNAASTGAKLDSSEIGYAYNFGTSDVATDVLDNYWATGEPPKVMEGENDEMEESKLGKGMTDSHFMDVKGKPPARPIRTRVTFTNAEIKQFRTLGIDPQIKIIGFQNEKILRFEQNIKHAVFIYPDETAFAGSTRTFSALLTACARKKRHALALVVTRRNTTPTFACLIPQEETFDEEGVQANPPGFHMIYLPFADDMRAKPDKMPNKLIQCTDDQRDTFKTIVKKLKFQTATYEPTSYNNPALAFFYAKLQAIAFDEPSFEPEKVADATRPLYDGIRKNAGVWLRNLNEMVNNDPRSFGTSASTMRPPKREAPDSGFDSTEAENLFATGKAHKLVIPQLKEYARYKGILLESHLKKADIIAKIEQHRRKGN</sequence>
<evidence type="ECO:0000256" key="11">
    <source>
        <dbReference type="ARBA" id="ARBA00022840"/>
    </source>
</evidence>
<dbReference type="PANTHER" id="PTHR12604">
    <property type="entry name" value="KU AUTOANTIGEN DNA HELICASE"/>
    <property type="match status" value="1"/>
</dbReference>
<evidence type="ECO:0000256" key="17">
    <source>
        <dbReference type="ARBA" id="ARBA00031811"/>
    </source>
</evidence>
<dbReference type="GO" id="GO:0043564">
    <property type="term" value="C:Ku70:Ku80 complex"/>
    <property type="evidence" value="ECO:0007669"/>
    <property type="project" value="InterPro"/>
</dbReference>
<organism evidence="21 22">
    <name type="scientific">Naganishia liquefaciens</name>
    <dbReference type="NCBI Taxonomy" id="104408"/>
    <lineage>
        <taxon>Eukaryota</taxon>
        <taxon>Fungi</taxon>
        <taxon>Dikarya</taxon>
        <taxon>Basidiomycota</taxon>
        <taxon>Agaricomycotina</taxon>
        <taxon>Tremellomycetes</taxon>
        <taxon>Filobasidiales</taxon>
        <taxon>Filobasidiaceae</taxon>
        <taxon>Naganishia</taxon>
    </lineage>
</organism>
<name>A0A8H3TVZ1_9TREE</name>
<dbReference type="SUPFAM" id="SSF100939">
    <property type="entry name" value="SPOC domain-like"/>
    <property type="match status" value="1"/>
</dbReference>
<comment type="caution">
    <text evidence="21">The sequence shown here is derived from an EMBL/GenBank/DDBJ whole genome shotgun (WGS) entry which is preliminary data.</text>
</comment>
<dbReference type="Gene3D" id="1.10.1600.10">
    <property type="match status" value="1"/>
</dbReference>
<dbReference type="EC" id="3.6.4.12" evidence="4"/>
<dbReference type="CDD" id="cd00788">
    <property type="entry name" value="KU70"/>
    <property type="match status" value="1"/>
</dbReference>
<proteinExistence type="inferred from homology"/>
<dbReference type="GO" id="GO:0003684">
    <property type="term" value="F:damaged DNA binding"/>
    <property type="evidence" value="ECO:0007669"/>
    <property type="project" value="InterPro"/>
</dbReference>